<dbReference type="AlphaFoldDB" id="T1I5I4"/>
<reference evidence="1" key="1">
    <citation type="submission" date="2015-05" db="UniProtKB">
        <authorList>
            <consortium name="EnsemblMetazoa"/>
        </authorList>
    </citation>
    <scope>IDENTIFICATION</scope>
</reference>
<name>T1I5I4_RHOPR</name>
<dbReference type="InParanoid" id="T1I5I4"/>
<dbReference type="EMBL" id="ACPB03007080">
    <property type="status" value="NOT_ANNOTATED_CDS"/>
    <property type="molecule type" value="Genomic_DNA"/>
</dbReference>
<keyword evidence="2" id="KW-1185">Reference proteome</keyword>
<proteinExistence type="predicted"/>
<sequence length="75" mass="8500">MTLFQVAGFRGARVDSKHLFHCNTLHSIDFWMGIDTTSVDGNTCKDNWTKEARGIPFENCTGSEQGRILLSGRWH</sequence>
<dbReference type="VEuPathDB" id="VectorBase:RPRC011553"/>
<organism evidence="1 2">
    <name type="scientific">Rhodnius prolixus</name>
    <name type="common">Triatomid bug</name>
    <dbReference type="NCBI Taxonomy" id="13249"/>
    <lineage>
        <taxon>Eukaryota</taxon>
        <taxon>Metazoa</taxon>
        <taxon>Ecdysozoa</taxon>
        <taxon>Arthropoda</taxon>
        <taxon>Hexapoda</taxon>
        <taxon>Insecta</taxon>
        <taxon>Pterygota</taxon>
        <taxon>Neoptera</taxon>
        <taxon>Paraneoptera</taxon>
        <taxon>Hemiptera</taxon>
        <taxon>Heteroptera</taxon>
        <taxon>Panheteroptera</taxon>
        <taxon>Cimicomorpha</taxon>
        <taxon>Reduviidae</taxon>
        <taxon>Triatominae</taxon>
        <taxon>Rhodnius</taxon>
    </lineage>
</organism>
<dbReference type="HOGENOM" id="CLU_2690885_0_0_1"/>
<accession>T1I5I4</accession>
<dbReference type="Proteomes" id="UP000015103">
    <property type="component" value="Unassembled WGS sequence"/>
</dbReference>
<evidence type="ECO:0000313" key="1">
    <source>
        <dbReference type="EnsemblMetazoa" id="RPRC011553-PA"/>
    </source>
</evidence>
<protein>
    <submittedName>
        <fullName evidence="1">Uncharacterized protein</fullName>
    </submittedName>
</protein>
<evidence type="ECO:0000313" key="2">
    <source>
        <dbReference type="Proteomes" id="UP000015103"/>
    </source>
</evidence>
<dbReference type="EnsemblMetazoa" id="RPRC011553-RA">
    <property type="protein sequence ID" value="RPRC011553-PA"/>
    <property type="gene ID" value="RPRC011553"/>
</dbReference>